<dbReference type="Gene3D" id="1.10.510.10">
    <property type="entry name" value="Transferase(Phosphotransferase) domain 1"/>
    <property type="match status" value="1"/>
</dbReference>
<dbReference type="EMBL" id="JAKNSF020000093">
    <property type="protein sequence ID" value="KAK7717129.1"/>
    <property type="molecule type" value="Genomic_DNA"/>
</dbReference>
<evidence type="ECO:0008006" key="4">
    <source>
        <dbReference type="Google" id="ProtNLM"/>
    </source>
</evidence>
<evidence type="ECO:0000313" key="3">
    <source>
        <dbReference type="Proteomes" id="UP001430848"/>
    </source>
</evidence>
<evidence type="ECO:0000313" key="2">
    <source>
        <dbReference type="EMBL" id="KAK7717129.1"/>
    </source>
</evidence>
<organism evidence="2 3">
    <name type="scientific">Diaporthe eres</name>
    <name type="common">Phomopsis oblonga</name>
    <dbReference type="NCBI Taxonomy" id="83184"/>
    <lineage>
        <taxon>Eukaryota</taxon>
        <taxon>Fungi</taxon>
        <taxon>Dikarya</taxon>
        <taxon>Ascomycota</taxon>
        <taxon>Pezizomycotina</taxon>
        <taxon>Sordariomycetes</taxon>
        <taxon>Sordariomycetidae</taxon>
        <taxon>Diaporthales</taxon>
        <taxon>Diaporthaceae</taxon>
        <taxon>Diaporthe</taxon>
        <taxon>Diaporthe eres species complex</taxon>
    </lineage>
</organism>
<dbReference type="Proteomes" id="UP001430848">
    <property type="component" value="Unassembled WGS sequence"/>
</dbReference>
<keyword evidence="3" id="KW-1185">Reference proteome</keyword>
<proteinExistence type="predicted"/>
<accession>A0ABR1NVW7</accession>
<protein>
    <recommendedName>
        <fullName evidence="4">Protein kinase domain-containing protein</fullName>
    </recommendedName>
</protein>
<sequence length="343" mass="38305">MSRIGRTGPELKPTAATGSSRPQPLFRNDPNSSTADIGLILAIQVHDAADSVILLPPEYIHDPEPDSPDASWREGYEAKRCWKTTVAYEQISSSSSSTHFHPRIIPFIRRDPWTALPILARPSGPPLDRFLAQNKSTMYDEGSHRIRATHQPLAYKWALHLASALEFVHAQDIVIGDLSTAHCWLSARPALSLSLVGFLDASFRDRSSGVLYLGGTSSSEPFHPLNFRLPGSRRAPEPSVRTDLFLWGCVVYEVMVGHWPGHEEGAGRLWDDMGHMIARQEWPGLEREYLGEIVRKCWTGGYESSQRLRMALLEFLHAGGWHVEAGDDLQFDVSTLFDETAGR</sequence>
<dbReference type="InterPro" id="IPR011009">
    <property type="entry name" value="Kinase-like_dom_sf"/>
</dbReference>
<feature type="region of interest" description="Disordered" evidence="1">
    <location>
        <begin position="1"/>
        <end position="29"/>
    </location>
</feature>
<name>A0ABR1NVW7_DIAER</name>
<reference evidence="2 3" key="1">
    <citation type="submission" date="2024-02" db="EMBL/GenBank/DDBJ databases">
        <title>De novo assembly and annotation of 12 fungi associated with fruit tree decline syndrome in Ontario, Canada.</title>
        <authorList>
            <person name="Sulman M."/>
            <person name="Ellouze W."/>
            <person name="Ilyukhin E."/>
        </authorList>
    </citation>
    <scope>NUCLEOTIDE SEQUENCE [LARGE SCALE GENOMIC DNA]</scope>
    <source>
        <strain evidence="2 3">M169</strain>
    </source>
</reference>
<comment type="caution">
    <text evidence="2">The sequence shown here is derived from an EMBL/GenBank/DDBJ whole genome shotgun (WGS) entry which is preliminary data.</text>
</comment>
<evidence type="ECO:0000256" key="1">
    <source>
        <dbReference type="SAM" id="MobiDB-lite"/>
    </source>
</evidence>
<dbReference type="SUPFAM" id="SSF56112">
    <property type="entry name" value="Protein kinase-like (PK-like)"/>
    <property type="match status" value="1"/>
</dbReference>
<gene>
    <name evidence="2" type="ORF">SLS63_010748</name>
</gene>